<dbReference type="Proteomes" id="UP000290759">
    <property type="component" value="Unassembled WGS sequence"/>
</dbReference>
<feature type="transmembrane region" description="Helical" evidence="1">
    <location>
        <begin position="129"/>
        <end position="152"/>
    </location>
</feature>
<evidence type="ECO:0000313" key="2">
    <source>
        <dbReference type="EMBL" id="RYC31932.1"/>
    </source>
</evidence>
<keyword evidence="1" id="KW-0812">Transmembrane</keyword>
<reference evidence="2 3" key="2">
    <citation type="submission" date="2019-02" db="EMBL/GenBank/DDBJ databases">
        <title>'Lichenibacterium ramalinii' gen. nov. sp. nov., 'Lichenibacterium minor' gen. nov. sp. nov.</title>
        <authorList>
            <person name="Pankratov T."/>
        </authorList>
    </citation>
    <scope>NUCLEOTIDE SEQUENCE [LARGE SCALE GENOMIC DNA]</scope>
    <source>
        <strain evidence="2 3">RmlP026</strain>
    </source>
</reference>
<dbReference type="OrthoDB" id="7281312at2"/>
<organism evidence="2 3">
    <name type="scientific">Lichenibacterium minor</name>
    <dbReference type="NCBI Taxonomy" id="2316528"/>
    <lineage>
        <taxon>Bacteria</taxon>
        <taxon>Pseudomonadati</taxon>
        <taxon>Pseudomonadota</taxon>
        <taxon>Alphaproteobacteria</taxon>
        <taxon>Hyphomicrobiales</taxon>
        <taxon>Lichenihabitantaceae</taxon>
        <taxon>Lichenibacterium</taxon>
    </lineage>
</organism>
<name>A0A4Q2U6D5_9HYPH</name>
<dbReference type="AlphaFoldDB" id="A0A4Q2U6D5"/>
<accession>A0A4Q2U6D5</accession>
<reference evidence="2 3" key="1">
    <citation type="submission" date="2018-12" db="EMBL/GenBank/DDBJ databases">
        <authorList>
            <person name="Grouzdev D.S."/>
            <person name="Krutkina M.S."/>
        </authorList>
    </citation>
    <scope>NUCLEOTIDE SEQUENCE [LARGE SCALE GENOMIC DNA]</scope>
    <source>
        <strain evidence="2 3">RmlP026</strain>
    </source>
</reference>
<comment type="caution">
    <text evidence="2">The sequence shown here is derived from an EMBL/GenBank/DDBJ whole genome shotgun (WGS) entry which is preliminary data.</text>
</comment>
<gene>
    <name evidence="2" type="ORF">D3273_10915</name>
</gene>
<keyword evidence="1" id="KW-1133">Transmembrane helix</keyword>
<protein>
    <recommendedName>
        <fullName evidence="4">DUF2938 family protein</fullName>
    </recommendedName>
</protein>
<proteinExistence type="predicted"/>
<keyword evidence="3" id="KW-1185">Reference proteome</keyword>
<keyword evidence="1" id="KW-0472">Membrane</keyword>
<evidence type="ECO:0000313" key="3">
    <source>
        <dbReference type="Proteomes" id="UP000290759"/>
    </source>
</evidence>
<sequence length="159" mass="16384">MSRDRTAGLGTAVLVTGTVAGLLSAVGLAMAAEAEGKAPLRPLNATSHWLNGDFAGLDEGLNPRRTGVGFATNHAACLFWALPFTAWQRLHPAETAGALVRDGLVMAAIAAAVDYGATPKRFTPGWELVLSKAGMAGAYAALAVGFAAGASLDRRRLRP</sequence>
<dbReference type="EMBL" id="QYBB01000010">
    <property type="protein sequence ID" value="RYC31932.1"/>
    <property type="molecule type" value="Genomic_DNA"/>
</dbReference>
<dbReference type="RefSeq" id="WP_129226405.1">
    <property type="nucleotide sequence ID" value="NZ_QYBB01000010.1"/>
</dbReference>
<evidence type="ECO:0000256" key="1">
    <source>
        <dbReference type="SAM" id="Phobius"/>
    </source>
</evidence>
<evidence type="ECO:0008006" key="4">
    <source>
        <dbReference type="Google" id="ProtNLM"/>
    </source>
</evidence>